<dbReference type="SUPFAM" id="SSF101744">
    <property type="entry name" value="Rof/RNase P subunit-like"/>
    <property type="match status" value="1"/>
</dbReference>
<sequence>MEGDQNQDLLYQPLPQHISEEKEKLGLKELDCPKDKFVESFLERHIQNFKPSEKKDLKKSYLLLDLPYRQKPTVAKKKTTLNSREKREKKVYDIPPEHQKYSLYVPLHKLWLQYIKDHLQLTPTSNLTLLQKKMLKADVHGALVTVCKSRCPAYVGLTGIILQETKNVFKIITKDDKLKTVPKANSVFSVEFEGLRAKIYGNHFCMRSARRASKKFKMPMKNPTIDL</sequence>
<dbReference type="KEGG" id="bbel:109474034"/>
<dbReference type="PANTHER" id="PTHR13348">
    <property type="entry name" value="RIBONUCLEASE P SUBUNIT P29"/>
    <property type="match status" value="1"/>
</dbReference>
<dbReference type="GO" id="GO:0001682">
    <property type="term" value="P:tRNA 5'-leader removal"/>
    <property type="evidence" value="ECO:0007669"/>
    <property type="project" value="InterPro"/>
</dbReference>
<comment type="function">
    <text evidence="1">Component of ribonuclease P, a ribonucleoprotein complex that generates mature tRNA molecules by cleaving their 5'-ends.</text>
</comment>
<keyword evidence="7" id="KW-0539">Nucleus</keyword>
<dbReference type="FunFam" id="2.30.30.210:FF:000001">
    <property type="entry name" value="Ribonuclease P protein subunit p29"/>
    <property type="match status" value="1"/>
</dbReference>
<dbReference type="GO" id="GO:0006364">
    <property type="term" value="P:rRNA processing"/>
    <property type="evidence" value="ECO:0007669"/>
    <property type="project" value="TreeGrafter"/>
</dbReference>
<dbReference type="RefSeq" id="XP_019629806.1">
    <property type="nucleotide sequence ID" value="XM_019774247.1"/>
</dbReference>
<evidence type="ECO:0000256" key="8">
    <source>
        <dbReference type="ARBA" id="ARBA00046486"/>
    </source>
</evidence>
<dbReference type="Pfam" id="PF01868">
    <property type="entry name" value="RNase_P-MRP_p29"/>
    <property type="match status" value="1"/>
</dbReference>
<proteinExistence type="inferred from homology"/>
<dbReference type="GO" id="GO:0000172">
    <property type="term" value="C:ribonuclease MRP complex"/>
    <property type="evidence" value="ECO:0007669"/>
    <property type="project" value="InterPro"/>
</dbReference>
<name>A0A6P4ZJL4_BRABE</name>
<dbReference type="InterPro" id="IPR036980">
    <property type="entry name" value="RNase_P/MRP_Rpp29_sf"/>
</dbReference>
<dbReference type="Gene3D" id="2.30.30.210">
    <property type="entry name" value="Ribonuclease P/MRP, subunit p29"/>
    <property type="match status" value="1"/>
</dbReference>
<dbReference type="GO" id="GO:0030677">
    <property type="term" value="C:ribonuclease P complex"/>
    <property type="evidence" value="ECO:0007669"/>
    <property type="project" value="InterPro"/>
</dbReference>
<evidence type="ECO:0000256" key="4">
    <source>
        <dbReference type="ARBA" id="ARBA00016225"/>
    </source>
</evidence>
<evidence type="ECO:0000256" key="1">
    <source>
        <dbReference type="ARBA" id="ARBA00002435"/>
    </source>
</evidence>
<evidence type="ECO:0000256" key="6">
    <source>
        <dbReference type="ARBA" id="ARBA00022694"/>
    </source>
</evidence>
<keyword evidence="6" id="KW-0819">tRNA processing</keyword>
<evidence type="ECO:0000256" key="7">
    <source>
        <dbReference type="ARBA" id="ARBA00023242"/>
    </source>
</evidence>
<comment type="similarity">
    <text evidence="3">Belongs to the eukaryotic/archaeal RNase P protein component 1 family.</text>
</comment>
<gene>
    <name evidence="10" type="primary">LOC109474034</name>
</gene>
<keyword evidence="5" id="KW-0597">Phosphoprotein</keyword>
<comment type="subcellular location">
    <subcellularLocation>
        <location evidence="2">Nucleus</location>
        <location evidence="2">Nucleolus</location>
    </subcellularLocation>
</comment>
<dbReference type="Proteomes" id="UP000515135">
    <property type="component" value="Unplaced"/>
</dbReference>
<comment type="subunit">
    <text evidence="8">Component of nuclear RNase P and RNase MRP ribonucleoproteins. RNase P consists of a catalytic RNA moiety and 10 different protein chains; POP1, POP4, POP5, POP7, RPP14, RPP21, RPP25, RPP30, RPP38 and RPP40. Within the RNase P complex, POP1, POP7 and RPP25 form the 'finger' subcomplex, POP5, RPP14, RPP40 and homodimeric RPP30 form the 'palm' subcomplex, and RPP21, POP4 and RPP38 form the 'wrist' subcomplex. All subunits of the RNase P complex interact with the catalytic RNA. Several subunits of RNase P are also part of the RNase MRP complex. RNase MRP consists of a catalytic RNA moiety and about 8 protein subunits; POP1, POP7, RPP25, RPP30, RPP38, RPP40 and possibly also POP4 and POP5.</text>
</comment>
<dbReference type="SMART" id="SM00538">
    <property type="entry name" value="POP4"/>
    <property type="match status" value="1"/>
</dbReference>
<dbReference type="PANTHER" id="PTHR13348:SF0">
    <property type="entry name" value="RIBONUCLEASE P PROTEIN SUBUNIT P29"/>
    <property type="match status" value="1"/>
</dbReference>
<evidence type="ECO:0000313" key="10">
    <source>
        <dbReference type="RefSeq" id="XP_019629806.1"/>
    </source>
</evidence>
<evidence type="ECO:0000256" key="2">
    <source>
        <dbReference type="ARBA" id="ARBA00004604"/>
    </source>
</evidence>
<dbReference type="GeneID" id="109474034"/>
<organism evidence="9 10">
    <name type="scientific">Branchiostoma belcheri</name>
    <name type="common">Amphioxus</name>
    <dbReference type="NCBI Taxonomy" id="7741"/>
    <lineage>
        <taxon>Eukaryota</taxon>
        <taxon>Metazoa</taxon>
        <taxon>Chordata</taxon>
        <taxon>Cephalochordata</taxon>
        <taxon>Leptocardii</taxon>
        <taxon>Amphioxiformes</taxon>
        <taxon>Branchiostomatidae</taxon>
        <taxon>Branchiostoma</taxon>
    </lineage>
</organism>
<evidence type="ECO:0000256" key="3">
    <source>
        <dbReference type="ARBA" id="ARBA00006181"/>
    </source>
</evidence>
<dbReference type="OrthoDB" id="124041at2759"/>
<protein>
    <recommendedName>
        <fullName evidence="4">Ribonuclease P protein subunit p29</fullName>
    </recommendedName>
</protein>
<dbReference type="GO" id="GO:0033204">
    <property type="term" value="F:ribonuclease P RNA binding"/>
    <property type="evidence" value="ECO:0007669"/>
    <property type="project" value="InterPro"/>
</dbReference>
<accession>A0A6P4ZJL4</accession>
<dbReference type="InterPro" id="IPR016848">
    <property type="entry name" value="RNase_P/MRP_Rpp29-subunit"/>
</dbReference>
<evidence type="ECO:0000313" key="9">
    <source>
        <dbReference type="Proteomes" id="UP000515135"/>
    </source>
</evidence>
<reference evidence="10" key="1">
    <citation type="submission" date="2025-08" db="UniProtKB">
        <authorList>
            <consortium name="RefSeq"/>
        </authorList>
    </citation>
    <scope>IDENTIFICATION</scope>
    <source>
        <tissue evidence="10">Gonad</tissue>
    </source>
</reference>
<dbReference type="InterPro" id="IPR002730">
    <property type="entry name" value="Rpp29/RNP1"/>
</dbReference>
<keyword evidence="9" id="KW-1185">Reference proteome</keyword>
<dbReference type="GO" id="GO:0005730">
    <property type="term" value="C:nucleolus"/>
    <property type="evidence" value="ECO:0007669"/>
    <property type="project" value="UniProtKB-SubCell"/>
</dbReference>
<evidence type="ECO:0000256" key="5">
    <source>
        <dbReference type="ARBA" id="ARBA00022553"/>
    </source>
</evidence>
<dbReference type="InterPro" id="IPR023534">
    <property type="entry name" value="Rof/RNase_P-like"/>
</dbReference>
<dbReference type="AlphaFoldDB" id="A0A6P4ZJL4"/>